<dbReference type="CDD" id="cd00796">
    <property type="entry name" value="INT_Rci_Hp1_C"/>
    <property type="match status" value="1"/>
</dbReference>
<keyword evidence="2" id="KW-0233">DNA recombination</keyword>
<dbReference type="Proteomes" id="UP001597287">
    <property type="component" value="Unassembled WGS sequence"/>
</dbReference>
<keyword evidence="5" id="KW-1185">Reference proteome</keyword>
<dbReference type="Pfam" id="PF00589">
    <property type="entry name" value="Phage_integrase"/>
    <property type="match status" value="1"/>
</dbReference>
<keyword evidence="1" id="KW-0229">DNA integration</keyword>
<protein>
    <submittedName>
        <fullName evidence="4">Site-specific integrase</fullName>
    </submittedName>
</protein>
<dbReference type="InterPro" id="IPR050090">
    <property type="entry name" value="Tyrosine_recombinase_XerCD"/>
</dbReference>
<dbReference type="Gene3D" id="1.10.443.10">
    <property type="entry name" value="Intergrase catalytic core"/>
    <property type="match status" value="1"/>
</dbReference>
<dbReference type="SUPFAM" id="SSF56349">
    <property type="entry name" value="DNA breaking-rejoining enzymes"/>
    <property type="match status" value="1"/>
</dbReference>
<name>A0ABW5EN14_9BURK</name>
<sequence length="351" mass="40403">MGTITTRKRADGSQSYTAQIRLKEGGQIIYSEAQTFSRKVLASEWLRRREYELEQERASGQALHKKISVGELLRDYVSAAENVTEWGRSKKADIARLQASGLADLQATKLTVQDLMGYAKKRRTEDEAGPATVLNDMVWLRQVFLHASAARGIDAPLQVLDRAKSELLRTRVIAKPAQRSRRLLPEEESTLLEHFASRDGRASIPMRDIMQFALLTARRQEEICRLRWDDVDFEKGVAWLDDVKHPRMKKGNRRCFRLVKTAAELIKMQPMLETKAYVFPYNSKSVGAAFARACQFLGILNLHFHDLRHEATSRLFEKGYSIQEVSQFTLHESWSTLRRYTHLRPEDVVKR</sequence>
<dbReference type="PANTHER" id="PTHR30349:SF94">
    <property type="entry name" value="INTEGRASE_RECOMBINASE HI_1414-RELATED"/>
    <property type="match status" value="1"/>
</dbReference>
<dbReference type="InterPro" id="IPR011010">
    <property type="entry name" value="DNA_brk_join_enz"/>
</dbReference>
<dbReference type="RefSeq" id="WP_380104665.1">
    <property type="nucleotide sequence ID" value="NZ_JBHSIH010000001.1"/>
</dbReference>
<feature type="domain" description="Tyr recombinase" evidence="3">
    <location>
        <begin position="178"/>
        <end position="351"/>
    </location>
</feature>
<dbReference type="EMBL" id="JBHUIG010000003">
    <property type="protein sequence ID" value="MFD2317952.1"/>
    <property type="molecule type" value="Genomic_DNA"/>
</dbReference>
<dbReference type="InterPro" id="IPR013762">
    <property type="entry name" value="Integrase-like_cat_sf"/>
</dbReference>
<dbReference type="PROSITE" id="PS51898">
    <property type="entry name" value="TYR_RECOMBINASE"/>
    <property type="match status" value="1"/>
</dbReference>
<evidence type="ECO:0000313" key="5">
    <source>
        <dbReference type="Proteomes" id="UP001597287"/>
    </source>
</evidence>
<reference evidence="5" key="1">
    <citation type="journal article" date="2019" name="Int. J. Syst. Evol. Microbiol.">
        <title>The Global Catalogue of Microorganisms (GCM) 10K type strain sequencing project: providing services to taxonomists for standard genome sequencing and annotation.</title>
        <authorList>
            <consortium name="The Broad Institute Genomics Platform"/>
            <consortium name="The Broad Institute Genome Sequencing Center for Infectious Disease"/>
            <person name="Wu L."/>
            <person name="Ma J."/>
        </authorList>
    </citation>
    <scope>NUCLEOTIDE SEQUENCE [LARGE SCALE GENOMIC DNA]</scope>
    <source>
        <strain evidence="5">CCUG 62793</strain>
    </source>
</reference>
<accession>A0ABW5EN14</accession>
<evidence type="ECO:0000256" key="1">
    <source>
        <dbReference type="ARBA" id="ARBA00022908"/>
    </source>
</evidence>
<organism evidence="4 5">
    <name type="scientific">Delftia deserti</name>
    <dbReference type="NCBI Taxonomy" id="1651218"/>
    <lineage>
        <taxon>Bacteria</taxon>
        <taxon>Pseudomonadati</taxon>
        <taxon>Pseudomonadota</taxon>
        <taxon>Betaproteobacteria</taxon>
        <taxon>Burkholderiales</taxon>
        <taxon>Comamonadaceae</taxon>
        <taxon>Delftia</taxon>
    </lineage>
</organism>
<gene>
    <name evidence="4" type="ORF">ACFSPV_04500</name>
</gene>
<proteinExistence type="predicted"/>
<evidence type="ECO:0000259" key="3">
    <source>
        <dbReference type="PROSITE" id="PS51898"/>
    </source>
</evidence>
<dbReference type="InterPro" id="IPR002104">
    <property type="entry name" value="Integrase_catalytic"/>
</dbReference>
<comment type="caution">
    <text evidence="4">The sequence shown here is derived from an EMBL/GenBank/DDBJ whole genome shotgun (WGS) entry which is preliminary data.</text>
</comment>
<evidence type="ECO:0000313" key="4">
    <source>
        <dbReference type="EMBL" id="MFD2317952.1"/>
    </source>
</evidence>
<evidence type="ECO:0000256" key="2">
    <source>
        <dbReference type="ARBA" id="ARBA00023172"/>
    </source>
</evidence>
<dbReference type="PANTHER" id="PTHR30349">
    <property type="entry name" value="PHAGE INTEGRASE-RELATED"/>
    <property type="match status" value="1"/>
</dbReference>